<evidence type="ECO:0000313" key="2">
    <source>
        <dbReference type="Proteomes" id="UP000799755"/>
    </source>
</evidence>
<protein>
    <submittedName>
        <fullName evidence="1">Uncharacterized protein</fullName>
    </submittedName>
</protein>
<name>A0ACB6Q8R5_9PLEO</name>
<keyword evidence="2" id="KW-1185">Reference proteome</keyword>
<reference evidence="1" key="1">
    <citation type="journal article" date="2020" name="Stud. Mycol.">
        <title>101 Dothideomycetes genomes: a test case for predicting lifestyles and emergence of pathogens.</title>
        <authorList>
            <person name="Haridas S."/>
            <person name="Albert R."/>
            <person name="Binder M."/>
            <person name="Bloem J."/>
            <person name="Labutti K."/>
            <person name="Salamov A."/>
            <person name="Andreopoulos B."/>
            <person name="Baker S."/>
            <person name="Barry K."/>
            <person name="Bills G."/>
            <person name="Bluhm B."/>
            <person name="Cannon C."/>
            <person name="Castanera R."/>
            <person name="Culley D."/>
            <person name="Daum C."/>
            <person name="Ezra D."/>
            <person name="Gonzalez J."/>
            <person name="Henrissat B."/>
            <person name="Kuo A."/>
            <person name="Liang C."/>
            <person name="Lipzen A."/>
            <person name="Lutzoni F."/>
            <person name="Magnuson J."/>
            <person name="Mondo S."/>
            <person name="Nolan M."/>
            <person name="Ohm R."/>
            <person name="Pangilinan J."/>
            <person name="Park H.-J."/>
            <person name="Ramirez L."/>
            <person name="Alfaro M."/>
            <person name="Sun H."/>
            <person name="Tritt A."/>
            <person name="Yoshinaga Y."/>
            <person name="Zwiers L.-H."/>
            <person name="Turgeon B."/>
            <person name="Goodwin S."/>
            <person name="Spatafora J."/>
            <person name="Crous P."/>
            <person name="Grigoriev I."/>
        </authorList>
    </citation>
    <scope>NUCLEOTIDE SEQUENCE</scope>
    <source>
        <strain evidence="1">ATCC 200398</strain>
    </source>
</reference>
<dbReference type="Proteomes" id="UP000799755">
    <property type="component" value="Unassembled WGS sequence"/>
</dbReference>
<accession>A0ACB6Q8R5</accession>
<sequence length="189" mass="21635">MRYVPGFSYSIDSSPRRDGKRADCEMRVRVMEMVPFQLMVSGVPLRSTVILRAELSQRLVAKFITVSAYINTSLKHCEKTQMDRDMQRQDLYPYPRGHALRSFAPPFKAPSTLCQRFKANWHISFYLKEAAQVQLHYGMPRTAQHGSSWMHTTASSLENHGRMSAVHAAPVTSIGASQSFEMQCWWTES</sequence>
<gene>
    <name evidence="1" type="ORF">BDR25DRAFT_397251</name>
</gene>
<comment type="caution">
    <text evidence="1">The sequence shown here is derived from an EMBL/GenBank/DDBJ whole genome shotgun (WGS) entry which is preliminary data.</text>
</comment>
<evidence type="ECO:0000313" key="1">
    <source>
        <dbReference type="EMBL" id="KAF2463286.1"/>
    </source>
</evidence>
<dbReference type="EMBL" id="MU003552">
    <property type="protein sequence ID" value="KAF2463286.1"/>
    <property type="molecule type" value="Genomic_DNA"/>
</dbReference>
<proteinExistence type="predicted"/>
<organism evidence="1 2">
    <name type="scientific">Lindgomyces ingoldianus</name>
    <dbReference type="NCBI Taxonomy" id="673940"/>
    <lineage>
        <taxon>Eukaryota</taxon>
        <taxon>Fungi</taxon>
        <taxon>Dikarya</taxon>
        <taxon>Ascomycota</taxon>
        <taxon>Pezizomycotina</taxon>
        <taxon>Dothideomycetes</taxon>
        <taxon>Pleosporomycetidae</taxon>
        <taxon>Pleosporales</taxon>
        <taxon>Lindgomycetaceae</taxon>
        <taxon>Lindgomyces</taxon>
    </lineage>
</organism>